<evidence type="ECO:0000259" key="2">
    <source>
        <dbReference type="PROSITE" id="PS50119"/>
    </source>
</evidence>
<dbReference type="PANTHER" id="PTHR25462:SF291">
    <property type="entry name" value="E3 UBIQUITIN-PROTEIN LIGASE TRIM45"/>
    <property type="match status" value="1"/>
</dbReference>
<dbReference type="InterPro" id="IPR000315">
    <property type="entry name" value="Znf_B-box"/>
</dbReference>
<evidence type="ECO:0000313" key="3">
    <source>
        <dbReference type="EMBL" id="KAK3102738.1"/>
    </source>
</evidence>
<dbReference type="Gene3D" id="2.120.10.30">
    <property type="entry name" value="TolB, C-terminal domain"/>
    <property type="match status" value="1"/>
</dbReference>
<accession>A0AA89C7I8</accession>
<dbReference type="SUPFAM" id="SSF57845">
    <property type="entry name" value="B-box zinc-binding domain"/>
    <property type="match status" value="1"/>
</dbReference>
<organism evidence="3 4">
    <name type="scientific">Pinctada imbricata</name>
    <name type="common">Atlantic pearl-oyster</name>
    <name type="synonym">Pinctada martensii</name>
    <dbReference type="NCBI Taxonomy" id="66713"/>
    <lineage>
        <taxon>Eukaryota</taxon>
        <taxon>Metazoa</taxon>
        <taxon>Spiralia</taxon>
        <taxon>Lophotrochozoa</taxon>
        <taxon>Mollusca</taxon>
        <taxon>Bivalvia</taxon>
        <taxon>Autobranchia</taxon>
        <taxon>Pteriomorphia</taxon>
        <taxon>Pterioida</taxon>
        <taxon>Pterioidea</taxon>
        <taxon>Pteriidae</taxon>
        <taxon>Pinctada</taxon>
    </lineage>
</organism>
<evidence type="ECO:0000313" key="4">
    <source>
        <dbReference type="Proteomes" id="UP001186944"/>
    </source>
</evidence>
<protein>
    <recommendedName>
        <fullName evidence="2">B box-type domain-containing protein</fullName>
    </recommendedName>
</protein>
<evidence type="ECO:0000256" key="1">
    <source>
        <dbReference type="PROSITE-ProRule" id="PRU00024"/>
    </source>
</evidence>
<dbReference type="Proteomes" id="UP001186944">
    <property type="component" value="Unassembled WGS sequence"/>
</dbReference>
<dbReference type="SUPFAM" id="SSF101898">
    <property type="entry name" value="NHL repeat"/>
    <property type="match status" value="1"/>
</dbReference>
<dbReference type="EMBL" id="VSWD01000005">
    <property type="protein sequence ID" value="KAK3102738.1"/>
    <property type="molecule type" value="Genomic_DNA"/>
</dbReference>
<dbReference type="Gene3D" id="3.30.160.60">
    <property type="entry name" value="Classic Zinc Finger"/>
    <property type="match status" value="1"/>
</dbReference>
<keyword evidence="1" id="KW-0479">Metal-binding</keyword>
<dbReference type="GO" id="GO:0061630">
    <property type="term" value="F:ubiquitin protein ligase activity"/>
    <property type="evidence" value="ECO:0007669"/>
    <property type="project" value="TreeGrafter"/>
</dbReference>
<keyword evidence="1" id="KW-0862">Zinc</keyword>
<keyword evidence="4" id="KW-1185">Reference proteome</keyword>
<dbReference type="PANTHER" id="PTHR25462">
    <property type="entry name" value="BONUS, ISOFORM C-RELATED"/>
    <property type="match status" value="1"/>
</dbReference>
<proteinExistence type="predicted"/>
<dbReference type="PROSITE" id="PS50119">
    <property type="entry name" value="ZF_BBOX"/>
    <property type="match status" value="1"/>
</dbReference>
<dbReference type="InterPro" id="IPR011042">
    <property type="entry name" value="6-blade_b-propeller_TolB-like"/>
</dbReference>
<keyword evidence="1" id="KW-0863">Zinc-finger</keyword>
<dbReference type="InterPro" id="IPR047153">
    <property type="entry name" value="TRIM45/56/19-like"/>
</dbReference>
<feature type="domain" description="B box-type" evidence="2">
    <location>
        <begin position="10"/>
        <end position="47"/>
    </location>
</feature>
<name>A0AA89C7I8_PINIB</name>
<gene>
    <name evidence="3" type="ORF">FSP39_013566</name>
</gene>
<reference evidence="3" key="1">
    <citation type="submission" date="2019-08" db="EMBL/GenBank/DDBJ databases">
        <title>The improved chromosome-level genome for the pearl oyster Pinctada fucata martensii using PacBio sequencing and Hi-C.</title>
        <authorList>
            <person name="Zheng Z."/>
        </authorList>
    </citation>
    <scope>NUCLEOTIDE SEQUENCE</scope>
    <source>
        <strain evidence="3">ZZ-2019</strain>
        <tissue evidence="3">Adductor muscle</tissue>
    </source>
</reference>
<dbReference type="AlphaFoldDB" id="A0AA89C7I8"/>
<sequence length="486" mass="56200">MAASLCRAQYVLKLCEKHDKKELQAFCKTCVEKICSSCIKEEHNSHDWDLITDIVREKKRSLPLECQEIRTKQLPGLRDDICRFGRKIEEEGTRLQENKSVLNDSRQSYINRINQLFDDRVDEFEEKSEAAIQIYKGKRDALKQKVEFLDMMSTALDKDIDILPDHDILDMEKEMRDELEKALSYSSETYSSTTLFVPGQMNVEALEEMIGDIKSFSINEEYDIDRYSETIMSLKPVSDTDAFIIIGEKLFAKAKMIDRTGVEMKTLKTPCIDFAVLKNDTMVLTDYQKGIILVLTQDEDKIRTINTKPLRPTYISKTENDDLLVTLVDRGGYNLVSTSRRIVQRMTLTGKVLHTYEFKEDGKTRLFTLPVRKAENKNSDICIINRHDSDSGELIVLHKDGRVKFIYSGEDLDDESFLPFDIECDSKSHILLTEKYSRAIHVLSAEGIFLRTLFHHHLHPAVISLHGDNLWCGFFEGRVKVFEYKK</sequence>
<dbReference type="Pfam" id="PF00643">
    <property type="entry name" value="zf-B_box"/>
    <property type="match status" value="1"/>
</dbReference>
<dbReference type="GO" id="GO:0008270">
    <property type="term" value="F:zinc ion binding"/>
    <property type="evidence" value="ECO:0007669"/>
    <property type="project" value="UniProtKB-KW"/>
</dbReference>
<comment type="caution">
    <text evidence="3">The sequence shown here is derived from an EMBL/GenBank/DDBJ whole genome shotgun (WGS) entry which is preliminary data.</text>
</comment>